<comment type="caution">
    <text evidence="2">The sequence shown here is derived from an EMBL/GenBank/DDBJ whole genome shotgun (WGS) entry which is preliminary data.</text>
</comment>
<accession>A0A8T0GRC6</accession>
<name>A0A8T0GRC6_CERPU</name>
<sequence length="744" mass="81701">MVLGGLAMAKYGEKVLQELTAADIEDTGVSHSKAVEICKGLVRIVRSTQGAGSLWNKISHEVLLPVHPHALHRLLYHSTYRNWNSELLGPPPAWTPALEEAKQTNIGRVLTARGEEILVSYKDPVASFKEFYELSVDNPEVYWNIVLDELSLKFQERPSCILKLDQTKFLGEPCPGGRWLPGAVLNAAECCLLLDSKERAQDAAIMWRDEGQDDSPISRLTMAELRERVCRVANALEGAGFRKGDAIAINMPMNVHAVVIYLAIVLAGCAVVSIADSFAPSEIASRLKISKAKGIFTQDVILRGQRIHPLYNRVVEANGPRAIVLPASDQEMKVSLREGDMSWDTFLELASIVDRPDDFKAVAMDIEDTSNILFSSGTTGDPKAIPWTHATPIKAAADAWAHHDIRHKDVVAWPTNLGWMMGPWLIYAALLNRASIALYNGAPLGYGFAKFVQDARVTMLGLVPSIVKAWRSSDAVNGCDWSHLRCFSSSGEASNVDDYLWLMSQAKYKPIIEYCGGTEIGGAFVTGSMLQPQSLSAFSTPAMGCRIIILDDHGHPLPSDKPATGECALDPSIFGSSLRLLNANHFNVYYKGMPKFQEKTLRRHGDEIERTVGGYYRAHGRVDDTMNLGGIKVSSVEIERVCNSAHEDVLETAAIGVPPSGGGPEQLLIVVVLKEGRNDISLESLKKIFNAAIQAKLNPLFKVNFLTLKNLKCWFFPYDVVINSISFAGKCSGHCSFTTSYCLQ</sequence>
<keyword evidence="3" id="KW-1185">Reference proteome</keyword>
<dbReference type="InterPro" id="IPR000873">
    <property type="entry name" value="AMP-dep_synth/lig_dom"/>
</dbReference>
<gene>
    <name evidence="2" type="ORF">KC19_9G041600</name>
</gene>
<dbReference type="EMBL" id="CM026430">
    <property type="protein sequence ID" value="KAG0561147.1"/>
    <property type="molecule type" value="Genomic_DNA"/>
</dbReference>
<dbReference type="PROSITE" id="PS00455">
    <property type="entry name" value="AMP_BINDING"/>
    <property type="match status" value="1"/>
</dbReference>
<organism evidence="2 3">
    <name type="scientific">Ceratodon purpureus</name>
    <name type="common">Fire moss</name>
    <name type="synonym">Dicranum purpureum</name>
    <dbReference type="NCBI Taxonomy" id="3225"/>
    <lineage>
        <taxon>Eukaryota</taxon>
        <taxon>Viridiplantae</taxon>
        <taxon>Streptophyta</taxon>
        <taxon>Embryophyta</taxon>
        <taxon>Bryophyta</taxon>
        <taxon>Bryophytina</taxon>
        <taxon>Bryopsida</taxon>
        <taxon>Dicranidae</taxon>
        <taxon>Pseudoditrichales</taxon>
        <taxon>Ditrichaceae</taxon>
        <taxon>Ceratodon</taxon>
    </lineage>
</organism>
<dbReference type="AlphaFoldDB" id="A0A8T0GRC6"/>
<feature type="domain" description="AMP-dependent synthetase/ligase" evidence="1">
    <location>
        <begin position="216"/>
        <end position="566"/>
    </location>
</feature>
<dbReference type="InterPro" id="IPR020845">
    <property type="entry name" value="AMP-binding_CS"/>
</dbReference>
<dbReference type="Gene3D" id="3.40.50.12780">
    <property type="entry name" value="N-terminal domain of ligase-like"/>
    <property type="match status" value="1"/>
</dbReference>
<reference evidence="2" key="1">
    <citation type="submission" date="2020-06" db="EMBL/GenBank/DDBJ databases">
        <title>WGS assembly of Ceratodon purpureus strain R40.</title>
        <authorList>
            <person name="Carey S.B."/>
            <person name="Jenkins J."/>
            <person name="Shu S."/>
            <person name="Lovell J.T."/>
            <person name="Sreedasyam A."/>
            <person name="Maumus F."/>
            <person name="Tiley G.P."/>
            <person name="Fernandez-Pozo N."/>
            <person name="Barry K."/>
            <person name="Chen C."/>
            <person name="Wang M."/>
            <person name="Lipzen A."/>
            <person name="Daum C."/>
            <person name="Saski C.A."/>
            <person name="Payton A.C."/>
            <person name="Mcbreen J.C."/>
            <person name="Conrad R.E."/>
            <person name="Kollar L.M."/>
            <person name="Olsson S."/>
            <person name="Huttunen S."/>
            <person name="Landis J.B."/>
            <person name="Wickett N.J."/>
            <person name="Johnson M.G."/>
            <person name="Rensing S.A."/>
            <person name="Grimwood J."/>
            <person name="Schmutz J."/>
            <person name="Mcdaniel S.F."/>
        </authorList>
    </citation>
    <scope>NUCLEOTIDE SEQUENCE</scope>
    <source>
        <strain evidence="2">R40</strain>
    </source>
</reference>
<dbReference type="Proteomes" id="UP000822688">
    <property type="component" value="Chromosome 9"/>
</dbReference>
<dbReference type="InterPro" id="IPR042099">
    <property type="entry name" value="ANL_N_sf"/>
</dbReference>
<dbReference type="PANTHER" id="PTHR44378">
    <property type="entry name" value="ACYL-ACTIVATING ENZYME 17, PEROXISOMAL-RELATED"/>
    <property type="match status" value="1"/>
</dbReference>
<dbReference type="SUPFAM" id="SSF56801">
    <property type="entry name" value="Acetyl-CoA synthetase-like"/>
    <property type="match status" value="1"/>
</dbReference>
<dbReference type="Pfam" id="PF00501">
    <property type="entry name" value="AMP-binding"/>
    <property type="match status" value="1"/>
</dbReference>
<dbReference type="InterPro" id="IPR045851">
    <property type="entry name" value="AMP-bd_C_sf"/>
</dbReference>
<dbReference type="Gene3D" id="3.30.300.30">
    <property type="match status" value="1"/>
</dbReference>
<proteinExistence type="predicted"/>
<dbReference type="PANTHER" id="PTHR44378:SF2">
    <property type="entry name" value="ACYL-ACTIVATING ENZYME 17, PEROXISOMAL-RELATED"/>
    <property type="match status" value="1"/>
</dbReference>
<evidence type="ECO:0000313" key="2">
    <source>
        <dbReference type="EMBL" id="KAG0561147.1"/>
    </source>
</evidence>
<protein>
    <recommendedName>
        <fullName evidence="1">AMP-dependent synthetase/ligase domain-containing protein</fullName>
    </recommendedName>
</protein>
<evidence type="ECO:0000259" key="1">
    <source>
        <dbReference type="Pfam" id="PF00501"/>
    </source>
</evidence>
<evidence type="ECO:0000313" key="3">
    <source>
        <dbReference type="Proteomes" id="UP000822688"/>
    </source>
</evidence>